<name>A0A943GPR9_9ACTN</name>
<reference evidence="1" key="1">
    <citation type="submission" date="2021-02" db="EMBL/GenBank/DDBJ databases">
        <title>Infant gut strain persistence is associated with maternal origin, phylogeny, and functional potential including surface adhesion and iron acquisition.</title>
        <authorList>
            <person name="Lou Y.C."/>
        </authorList>
    </citation>
    <scope>NUCLEOTIDE SEQUENCE</scope>
    <source>
        <strain evidence="1">L3_128_245G1_dasL3_128_245G1_concoct_49</strain>
    </source>
</reference>
<dbReference type="Proteomes" id="UP000738879">
    <property type="component" value="Unassembled WGS sequence"/>
</dbReference>
<protein>
    <submittedName>
        <fullName evidence="1">ABC transporter substrate-binding protein</fullName>
    </submittedName>
</protein>
<dbReference type="CDD" id="cd06325">
    <property type="entry name" value="PBP1_ABC_unchar_transporter"/>
    <property type="match status" value="1"/>
</dbReference>
<dbReference type="Pfam" id="PF04392">
    <property type="entry name" value="ABC_sub_bind"/>
    <property type="match status" value="1"/>
</dbReference>
<dbReference type="SUPFAM" id="SSF53822">
    <property type="entry name" value="Periplasmic binding protein-like I"/>
    <property type="match status" value="1"/>
</dbReference>
<proteinExistence type="predicted"/>
<dbReference type="PANTHER" id="PTHR35271:SF1">
    <property type="entry name" value="ABC TRANSPORTER, SUBSTRATE-BINDING LIPOPROTEIN"/>
    <property type="match status" value="1"/>
</dbReference>
<dbReference type="AlphaFoldDB" id="A0A943GPR9"/>
<evidence type="ECO:0000313" key="1">
    <source>
        <dbReference type="EMBL" id="MBS5147388.1"/>
    </source>
</evidence>
<dbReference type="Gene3D" id="3.40.50.2300">
    <property type="match status" value="2"/>
</dbReference>
<accession>A0A943GPR9</accession>
<evidence type="ECO:0000313" key="2">
    <source>
        <dbReference type="Proteomes" id="UP000738879"/>
    </source>
</evidence>
<dbReference type="EMBL" id="JAGZJA010000008">
    <property type="protein sequence ID" value="MBS5147388.1"/>
    <property type="molecule type" value="Genomic_DNA"/>
</dbReference>
<dbReference type="InterPro" id="IPR028082">
    <property type="entry name" value="Peripla_BP_I"/>
</dbReference>
<organism evidence="1 2">
    <name type="scientific">Collinsella intestinalis</name>
    <dbReference type="NCBI Taxonomy" id="147207"/>
    <lineage>
        <taxon>Bacteria</taxon>
        <taxon>Bacillati</taxon>
        <taxon>Actinomycetota</taxon>
        <taxon>Coriobacteriia</taxon>
        <taxon>Coriobacteriales</taxon>
        <taxon>Coriobacteriaceae</taxon>
        <taxon>Collinsella</taxon>
    </lineage>
</organism>
<gene>
    <name evidence="1" type="ORF">KHY67_06805</name>
</gene>
<dbReference type="PANTHER" id="PTHR35271">
    <property type="entry name" value="ABC TRANSPORTER, SUBSTRATE-BINDING LIPOPROTEIN-RELATED"/>
    <property type="match status" value="1"/>
</dbReference>
<sequence length="348" mass="35897">MDGGARTEETELIAMLSISRRNLITLGASFFAAGALAGCGDGKAAPGSTGASGKTGSGYKVGVLQLVEHGALDQTNKGFVAALDESGIAYTIDQQNAQNDQSACQTIASKLVNDGDDLIFAIATPAAQAVAGATSDIPVVGSAITDYAESGLVDSNEEPGGNVTGSSDLTPVADQIELLRQLLPEAKSVGILYCSAESNSTVQVELAEEVLEDAGIAHERYSVSSSNEIQQMVESMVGKVDAIYAPTDNTIAAGMATVSMVANENKLPVIVGCDTMVEDGGLASYSISYYDLGYKAGEMAVKILTEDANPADMPIEYLSSDECQLIVNQATADALGVDISMLEDAQIV</sequence>
<dbReference type="InterPro" id="IPR007487">
    <property type="entry name" value="ABC_transpt-TYRBP-like"/>
</dbReference>
<comment type="caution">
    <text evidence="1">The sequence shown here is derived from an EMBL/GenBank/DDBJ whole genome shotgun (WGS) entry which is preliminary data.</text>
</comment>